<gene>
    <name evidence="2" type="ORF">FB45DRAFT_925311</name>
</gene>
<sequence length="185" mass="20040">MPQPARPNHKHSDSSPPTLHPEPASRIMSSVRRTLAKRRDPQPVPTFSEQRPPTSFRYDPTAARPTVEQIALGLHLSRTPHIRGGSPKYPAPATLLPPPPARSSLKKPALGSSSSTDITSTTPSTPHSSDRSNTSLRTRFSRFLPVSARGPLPQSTASSPRTSSSDLQTPRKKAVRFSSTVKGED</sequence>
<feature type="compositionally biased region" description="Low complexity" evidence="1">
    <location>
        <begin position="155"/>
        <end position="165"/>
    </location>
</feature>
<accession>A0AAD7BJR2</accession>
<proteinExistence type="predicted"/>
<dbReference type="EMBL" id="JARKIF010000014">
    <property type="protein sequence ID" value="KAJ7623332.1"/>
    <property type="molecule type" value="Genomic_DNA"/>
</dbReference>
<organism evidence="2 3">
    <name type="scientific">Roridomyces roridus</name>
    <dbReference type="NCBI Taxonomy" id="1738132"/>
    <lineage>
        <taxon>Eukaryota</taxon>
        <taxon>Fungi</taxon>
        <taxon>Dikarya</taxon>
        <taxon>Basidiomycota</taxon>
        <taxon>Agaricomycotina</taxon>
        <taxon>Agaricomycetes</taxon>
        <taxon>Agaricomycetidae</taxon>
        <taxon>Agaricales</taxon>
        <taxon>Marasmiineae</taxon>
        <taxon>Mycenaceae</taxon>
        <taxon>Roridomyces</taxon>
    </lineage>
</organism>
<reference evidence="2" key="1">
    <citation type="submission" date="2023-03" db="EMBL/GenBank/DDBJ databases">
        <title>Massive genome expansion in bonnet fungi (Mycena s.s.) driven by repeated elements and novel gene families across ecological guilds.</title>
        <authorList>
            <consortium name="Lawrence Berkeley National Laboratory"/>
            <person name="Harder C.B."/>
            <person name="Miyauchi S."/>
            <person name="Viragh M."/>
            <person name="Kuo A."/>
            <person name="Thoen E."/>
            <person name="Andreopoulos B."/>
            <person name="Lu D."/>
            <person name="Skrede I."/>
            <person name="Drula E."/>
            <person name="Henrissat B."/>
            <person name="Morin E."/>
            <person name="Kohler A."/>
            <person name="Barry K."/>
            <person name="LaButti K."/>
            <person name="Morin E."/>
            <person name="Salamov A."/>
            <person name="Lipzen A."/>
            <person name="Mereny Z."/>
            <person name="Hegedus B."/>
            <person name="Baldrian P."/>
            <person name="Stursova M."/>
            <person name="Weitz H."/>
            <person name="Taylor A."/>
            <person name="Grigoriev I.V."/>
            <person name="Nagy L.G."/>
            <person name="Martin F."/>
            <person name="Kauserud H."/>
        </authorList>
    </citation>
    <scope>NUCLEOTIDE SEQUENCE</scope>
    <source>
        <strain evidence="2">9284</strain>
    </source>
</reference>
<protein>
    <submittedName>
        <fullName evidence="2">Uncharacterized protein</fullName>
    </submittedName>
</protein>
<dbReference type="AlphaFoldDB" id="A0AAD7BJR2"/>
<feature type="region of interest" description="Disordered" evidence="1">
    <location>
        <begin position="1"/>
        <end position="185"/>
    </location>
</feature>
<evidence type="ECO:0000313" key="3">
    <source>
        <dbReference type="Proteomes" id="UP001221142"/>
    </source>
</evidence>
<evidence type="ECO:0000256" key="1">
    <source>
        <dbReference type="SAM" id="MobiDB-lite"/>
    </source>
</evidence>
<feature type="compositionally biased region" description="Low complexity" evidence="1">
    <location>
        <begin position="102"/>
        <end position="127"/>
    </location>
</feature>
<dbReference type="Proteomes" id="UP001221142">
    <property type="component" value="Unassembled WGS sequence"/>
</dbReference>
<comment type="caution">
    <text evidence="2">The sequence shown here is derived from an EMBL/GenBank/DDBJ whole genome shotgun (WGS) entry which is preliminary data.</text>
</comment>
<evidence type="ECO:0000313" key="2">
    <source>
        <dbReference type="EMBL" id="KAJ7623332.1"/>
    </source>
</evidence>
<name>A0AAD7BJR2_9AGAR</name>
<keyword evidence="3" id="KW-1185">Reference proteome</keyword>